<keyword evidence="6" id="KW-0256">Endoplasmic reticulum</keyword>
<feature type="transmembrane region" description="Helical" evidence="9">
    <location>
        <begin position="169"/>
        <end position="187"/>
    </location>
</feature>
<dbReference type="Proteomes" id="UP001549691">
    <property type="component" value="Unassembled WGS sequence"/>
</dbReference>
<feature type="transmembrane region" description="Helical" evidence="9">
    <location>
        <begin position="397"/>
        <end position="414"/>
    </location>
</feature>
<feature type="transmembrane region" description="Helical" evidence="9">
    <location>
        <begin position="103"/>
        <end position="125"/>
    </location>
</feature>
<reference evidence="10 11" key="1">
    <citation type="submission" date="2024-07" db="EMBL/GenBank/DDBJ databases">
        <title>Uliginosibacterium flavum JJ3220;KACC:17644.</title>
        <authorList>
            <person name="Kim M.K."/>
        </authorList>
    </citation>
    <scope>NUCLEOTIDE SEQUENCE [LARGE SCALE GENOMIC DNA]</scope>
    <source>
        <strain evidence="10 11">KACC:17644</strain>
    </source>
</reference>
<sequence>MEQLDQEASVGEAGEQLPLVVESEIPEEPEVVLAPDETVASALSLSACEPLAAAGSSGSSAWSGWLSGVCVLLGAVFGFALVSTHPGLINDEGFHGPQIWNFFTNNFTILGSTTMIPSYHAVLALVAKLLGYYSDSLHRLVTLLVGLAMPWLAFRMVKLHAPLAAGRRAVQLFYFPILFPFFFLIYTDVWTTTAIIATCLCAMNRRFLLAGLTGLVAVLLRQDAVIWVGLAWLLVAFDGSSMNLRQLEWRKIIANACVRGLPLLAVMLLFVGFVFWNKGVAVGDRSQHQSGFTVTNIYVFLFCGWLMFLPMNLEAVPRILTLLRKPAVVACLILGFLIYMGSYSNTHGYNGEGMRFWLHNELLYWPTKFLSVRALAYLGVAWMALTLCVTRLAQPRFYWLYAVAVLAAAMHPLIEPRYYLPGLLLLQICRPELDETWENAQLVLSILLSAGLLFGTVIMVFFI</sequence>
<evidence type="ECO:0008006" key="12">
    <source>
        <dbReference type="Google" id="ProtNLM"/>
    </source>
</evidence>
<organism evidence="10 11">
    <name type="scientific">Uliginosibacterium flavum</name>
    <dbReference type="NCBI Taxonomy" id="1396831"/>
    <lineage>
        <taxon>Bacteria</taxon>
        <taxon>Pseudomonadati</taxon>
        <taxon>Pseudomonadota</taxon>
        <taxon>Betaproteobacteria</taxon>
        <taxon>Rhodocyclales</taxon>
        <taxon>Zoogloeaceae</taxon>
        <taxon>Uliginosibacterium</taxon>
    </lineage>
</organism>
<protein>
    <recommendedName>
        <fullName evidence="12">Alpha-1,2-glucosyltransferase</fullName>
    </recommendedName>
</protein>
<gene>
    <name evidence="10" type="ORF">ABXR19_14870</name>
</gene>
<dbReference type="PANTHER" id="PTHR12989">
    <property type="entry name" value="ALPHA-1,2-GLUCOSYLTRANSFERASE ALG10"/>
    <property type="match status" value="1"/>
</dbReference>
<feature type="transmembrane region" description="Helical" evidence="9">
    <location>
        <begin position="363"/>
        <end position="385"/>
    </location>
</feature>
<evidence type="ECO:0000313" key="10">
    <source>
        <dbReference type="EMBL" id="MET7015468.1"/>
    </source>
</evidence>
<keyword evidence="7 9" id="KW-1133">Transmembrane helix</keyword>
<keyword evidence="5 9" id="KW-0812">Transmembrane</keyword>
<dbReference type="PANTHER" id="PTHR12989:SF10">
    <property type="entry name" value="DOL-P-GLC:GLC(2)MAN(9)GLCNAC(2)-PP-DOL ALPHA-1,2-GLUCOSYLTRANSFERASE-RELATED"/>
    <property type="match status" value="1"/>
</dbReference>
<feature type="transmembrane region" description="Helical" evidence="9">
    <location>
        <begin position="442"/>
        <end position="462"/>
    </location>
</feature>
<evidence type="ECO:0000256" key="5">
    <source>
        <dbReference type="ARBA" id="ARBA00022692"/>
    </source>
</evidence>
<comment type="subcellular location">
    <subcellularLocation>
        <location evidence="1">Endoplasmic reticulum membrane</location>
        <topology evidence="1">Multi-pass membrane protein</topology>
    </subcellularLocation>
</comment>
<dbReference type="InterPro" id="IPR016900">
    <property type="entry name" value="Alg10"/>
</dbReference>
<comment type="caution">
    <text evidence="10">The sequence shown here is derived from an EMBL/GenBank/DDBJ whole genome shotgun (WGS) entry which is preliminary data.</text>
</comment>
<evidence type="ECO:0000313" key="11">
    <source>
        <dbReference type="Proteomes" id="UP001549691"/>
    </source>
</evidence>
<proteinExistence type="predicted"/>
<evidence type="ECO:0000256" key="3">
    <source>
        <dbReference type="ARBA" id="ARBA00022676"/>
    </source>
</evidence>
<feature type="transmembrane region" description="Helical" evidence="9">
    <location>
        <begin position="207"/>
        <end position="235"/>
    </location>
</feature>
<feature type="transmembrane region" description="Helical" evidence="9">
    <location>
        <begin position="137"/>
        <end position="157"/>
    </location>
</feature>
<keyword evidence="4" id="KW-0808">Transferase</keyword>
<evidence type="ECO:0000256" key="7">
    <source>
        <dbReference type="ARBA" id="ARBA00022989"/>
    </source>
</evidence>
<feature type="transmembrane region" description="Helical" evidence="9">
    <location>
        <begin position="327"/>
        <end position="343"/>
    </location>
</feature>
<dbReference type="EMBL" id="JBEWZI010000017">
    <property type="protein sequence ID" value="MET7015468.1"/>
    <property type="molecule type" value="Genomic_DNA"/>
</dbReference>
<name>A0ABV2TPL2_9RHOO</name>
<keyword evidence="11" id="KW-1185">Reference proteome</keyword>
<dbReference type="Pfam" id="PF04922">
    <property type="entry name" value="DIE2_ALG10"/>
    <property type="match status" value="1"/>
</dbReference>
<evidence type="ECO:0000256" key="1">
    <source>
        <dbReference type="ARBA" id="ARBA00004477"/>
    </source>
</evidence>
<keyword evidence="8 9" id="KW-0472">Membrane</keyword>
<feature type="transmembrane region" description="Helical" evidence="9">
    <location>
        <begin position="296"/>
        <end position="315"/>
    </location>
</feature>
<feature type="transmembrane region" description="Helical" evidence="9">
    <location>
        <begin position="256"/>
        <end position="276"/>
    </location>
</feature>
<evidence type="ECO:0000256" key="9">
    <source>
        <dbReference type="SAM" id="Phobius"/>
    </source>
</evidence>
<comment type="pathway">
    <text evidence="2">Protein modification; protein glycosylation.</text>
</comment>
<evidence type="ECO:0000256" key="4">
    <source>
        <dbReference type="ARBA" id="ARBA00022679"/>
    </source>
</evidence>
<evidence type="ECO:0000256" key="8">
    <source>
        <dbReference type="ARBA" id="ARBA00023136"/>
    </source>
</evidence>
<evidence type="ECO:0000256" key="2">
    <source>
        <dbReference type="ARBA" id="ARBA00004922"/>
    </source>
</evidence>
<evidence type="ECO:0000256" key="6">
    <source>
        <dbReference type="ARBA" id="ARBA00022824"/>
    </source>
</evidence>
<feature type="transmembrane region" description="Helical" evidence="9">
    <location>
        <begin position="62"/>
        <end position="82"/>
    </location>
</feature>
<accession>A0ABV2TPL2</accession>
<dbReference type="RefSeq" id="WP_354601926.1">
    <property type="nucleotide sequence ID" value="NZ_JBEWZI010000017.1"/>
</dbReference>
<keyword evidence="3" id="KW-0328">Glycosyltransferase</keyword>